<dbReference type="SUPFAM" id="SSF64153">
    <property type="entry name" value="YjeF N-terminal domain-like"/>
    <property type="match status" value="1"/>
</dbReference>
<dbReference type="InterPro" id="IPR032976">
    <property type="entry name" value="YJEFN_prot_NAXE-like"/>
</dbReference>
<organism evidence="11 12">
    <name type="scientific">Crassostrea virginica</name>
    <name type="common">Eastern oyster</name>
    <dbReference type="NCBI Taxonomy" id="6565"/>
    <lineage>
        <taxon>Eukaryota</taxon>
        <taxon>Metazoa</taxon>
        <taxon>Spiralia</taxon>
        <taxon>Lophotrochozoa</taxon>
        <taxon>Mollusca</taxon>
        <taxon>Bivalvia</taxon>
        <taxon>Autobranchia</taxon>
        <taxon>Pteriomorphia</taxon>
        <taxon>Ostreida</taxon>
        <taxon>Ostreoidea</taxon>
        <taxon>Ostreidae</taxon>
        <taxon>Crassostrea</taxon>
    </lineage>
</organism>
<keyword evidence="4" id="KW-0479">Metal-binding</keyword>
<evidence type="ECO:0000313" key="12">
    <source>
        <dbReference type="RefSeq" id="XP_022305753.1"/>
    </source>
</evidence>
<protein>
    <recommendedName>
        <fullName evidence="3">NAD(P)H-hydrate epimerase</fullName>
        <ecNumber evidence="3">5.1.99.6</ecNumber>
    </recommendedName>
</protein>
<dbReference type="OrthoDB" id="10064708at2759"/>
<evidence type="ECO:0000256" key="5">
    <source>
        <dbReference type="ARBA" id="ARBA00022741"/>
    </source>
</evidence>
<dbReference type="GO" id="GO:0000166">
    <property type="term" value="F:nucleotide binding"/>
    <property type="evidence" value="ECO:0007669"/>
    <property type="project" value="UniProtKB-KW"/>
</dbReference>
<reference evidence="12" key="1">
    <citation type="submission" date="2025-08" db="UniProtKB">
        <authorList>
            <consortium name="RefSeq"/>
        </authorList>
    </citation>
    <scope>IDENTIFICATION</scope>
    <source>
        <tissue evidence="12">Whole sample</tissue>
    </source>
</reference>
<dbReference type="Proteomes" id="UP000694844">
    <property type="component" value="Chromosome 9"/>
</dbReference>
<dbReference type="Pfam" id="PF03853">
    <property type="entry name" value="YjeF_N"/>
    <property type="match status" value="1"/>
</dbReference>
<keyword evidence="5" id="KW-0547">Nucleotide-binding</keyword>
<dbReference type="GO" id="GO:0046872">
    <property type="term" value="F:metal ion binding"/>
    <property type="evidence" value="ECO:0007669"/>
    <property type="project" value="UniProtKB-KW"/>
</dbReference>
<keyword evidence="6" id="KW-0521">NADP</keyword>
<dbReference type="EC" id="5.1.99.6" evidence="3"/>
<dbReference type="KEGG" id="cvn:111112515"/>
<evidence type="ECO:0000256" key="9">
    <source>
        <dbReference type="ARBA" id="ARBA00023235"/>
    </source>
</evidence>
<evidence type="ECO:0000259" key="10">
    <source>
        <dbReference type="PROSITE" id="PS51385"/>
    </source>
</evidence>
<dbReference type="NCBIfam" id="TIGR00197">
    <property type="entry name" value="yjeF_nterm"/>
    <property type="match status" value="1"/>
</dbReference>
<keyword evidence="8" id="KW-0520">NAD</keyword>
<evidence type="ECO:0000256" key="6">
    <source>
        <dbReference type="ARBA" id="ARBA00022857"/>
    </source>
</evidence>
<dbReference type="PANTHER" id="PTHR13232:SF10">
    <property type="entry name" value="NAD(P)H-HYDRATE EPIMERASE"/>
    <property type="match status" value="1"/>
</dbReference>
<dbReference type="InterPro" id="IPR036652">
    <property type="entry name" value="YjeF_N_dom_sf"/>
</dbReference>
<sequence length="248" mass="26886">MIFSTLASGRLLCGILRRNFCISTVMAVNPGKLKYLGQEEAQKIDEELFTEYAFSVDQLMELAGYSCAVSIAKSYPPEKLTPSNGAVLVCCGPGNNGGDGLVCARHLKLFGYNPSLFYPKKPNKPLFDNLTKQCLGMELPFLSEFPGDPETLQASYGLVVDALFGFSFTPPVRPAFAGVLDTLRRVTVPVCCVDVPSDKIKSIIFKASGVCTPSETLWALELPESHAYRVYIKNEKGVPALTGNAAIT</sequence>
<gene>
    <name evidence="12" type="primary">LOC111112515</name>
</gene>
<evidence type="ECO:0000313" key="11">
    <source>
        <dbReference type="Proteomes" id="UP000694844"/>
    </source>
</evidence>
<dbReference type="AlphaFoldDB" id="A0A8B8BQY2"/>
<dbReference type="GO" id="GO:0052856">
    <property type="term" value="F:NAD(P)HX epimerase activity"/>
    <property type="evidence" value="ECO:0007669"/>
    <property type="project" value="UniProtKB-EC"/>
</dbReference>
<comment type="catalytic activity">
    <reaction evidence="1">
        <text>(6R)-NADHX = (6S)-NADHX</text>
        <dbReference type="Rhea" id="RHEA:32215"/>
        <dbReference type="ChEBI" id="CHEBI:64074"/>
        <dbReference type="ChEBI" id="CHEBI:64075"/>
        <dbReference type="EC" id="5.1.99.6"/>
    </reaction>
</comment>
<accession>A0A8B8BQY2</accession>
<feature type="domain" description="YjeF N-terminal" evidence="10">
    <location>
        <begin position="41"/>
        <end position="242"/>
    </location>
</feature>
<dbReference type="PROSITE" id="PS51385">
    <property type="entry name" value="YJEF_N"/>
    <property type="match status" value="1"/>
</dbReference>
<keyword evidence="7" id="KW-0630">Potassium</keyword>
<dbReference type="InterPro" id="IPR004443">
    <property type="entry name" value="YjeF_N_dom"/>
</dbReference>
<proteinExistence type="predicted"/>
<evidence type="ECO:0000256" key="3">
    <source>
        <dbReference type="ARBA" id="ARBA00012228"/>
    </source>
</evidence>
<name>A0A8B8BQY2_CRAVI</name>
<comment type="catalytic activity">
    <reaction evidence="2">
        <text>(6R)-NADPHX = (6S)-NADPHX</text>
        <dbReference type="Rhea" id="RHEA:32227"/>
        <dbReference type="ChEBI" id="CHEBI:64076"/>
        <dbReference type="ChEBI" id="CHEBI:64077"/>
        <dbReference type="EC" id="5.1.99.6"/>
    </reaction>
</comment>
<keyword evidence="9" id="KW-0413">Isomerase</keyword>
<keyword evidence="11" id="KW-1185">Reference proteome</keyword>
<dbReference type="GO" id="GO:0005739">
    <property type="term" value="C:mitochondrion"/>
    <property type="evidence" value="ECO:0007669"/>
    <property type="project" value="TreeGrafter"/>
</dbReference>
<evidence type="ECO:0000256" key="4">
    <source>
        <dbReference type="ARBA" id="ARBA00022723"/>
    </source>
</evidence>
<evidence type="ECO:0000256" key="1">
    <source>
        <dbReference type="ARBA" id="ARBA00000013"/>
    </source>
</evidence>
<dbReference type="RefSeq" id="XP_022305753.1">
    <property type="nucleotide sequence ID" value="XM_022450045.1"/>
</dbReference>
<evidence type="ECO:0000256" key="2">
    <source>
        <dbReference type="ARBA" id="ARBA00000909"/>
    </source>
</evidence>
<dbReference type="GeneID" id="111112515"/>
<dbReference type="PANTHER" id="PTHR13232">
    <property type="entry name" value="NAD(P)H-HYDRATE EPIMERASE"/>
    <property type="match status" value="1"/>
</dbReference>
<dbReference type="Gene3D" id="3.40.50.10260">
    <property type="entry name" value="YjeF N-terminal domain"/>
    <property type="match status" value="1"/>
</dbReference>
<evidence type="ECO:0000256" key="7">
    <source>
        <dbReference type="ARBA" id="ARBA00022958"/>
    </source>
</evidence>
<evidence type="ECO:0000256" key="8">
    <source>
        <dbReference type="ARBA" id="ARBA00023027"/>
    </source>
</evidence>